<dbReference type="Pfam" id="PF02321">
    <property type="entry name" value="OEP"/>
    <property type="match status" value="2"/>
</dbReference>
<reference evidence="4" key="1">
    <citation type="submission" date="2017-02" db="EMBL/GenBank/DDBJ databases">
        <authorList>
            <person name="Varghese N."/>
            <person name="Submissions S."/>
        </authorList>
    </citation>
    <scope>NUCLEOTIDE SEQUENCE [LARGE SCALE GENOMIC DNA]</scope>
    <source>
        <strain evidence="4">ATCC BAA-34</strain>
    </source>
</reference>
<dbReference type="Gene3D" id="2.20.200.10">
    <property type="entry name" value="Outer membrane efflux proteins (OEP)"/>
    <property type="match status" value="1"/>
</dbReference>
<dbReference type="EMBL" id="FUWR01000001">
    <property type="protein sequence ID" value="SJZ34951.1"/>
    <property type="molecule type" value="Genomic_DNA"/>
</dbReference>
<dbReference type="PROSITE" id="PS51257">
    <property type="entry name" value="PROKAR_LIPOPROTEIN"/>
    <property type="match status" value="1"/>
</dbReference>
<comment type="similarity">
    <text evidence="1 2">Belongs to the outer membrane factor (OMF) (TC 1.B.17) family.</text>
</comment>
<keyword evidence="2" id="KW-0564">Palmitate</keyword>
<sequence length="471" mass="51205">MNVKNAVMAGALILFVSGCTMAPSYTRPDAPVTTNWPSGEAYKAETAKPDQKPLSEVPWREFFIEPRLQKVIELALDNNRDLRVAALTIEKTRAQYQIQRADLLPTVNGTAGATIQRVPGDLNSSGHAVINRQYNVGLGVSNYELDLFGRVQSLKDQALQQYLATEQARNSIQISLVAETANAWLTLAADRERLKIARDTLASQQEYYQIMKHRFDAGITTALDLYQAQTAVDTAKLDSARYTTLVAQDQNALALLVGKTVPADLLPTELGTVTALQEVSAGLPSEVLLKRPDVLAAELRLKGANANIGAARAAFFPRIGLSASFGTASAKLTDLFQPGSVAWNFMPQVSVPLFDTGRNIAGLDVSKADRDIAVVQYEKAIQTAFREVADTLAQRGTINEQLAAQQSLTDATTESYRLSQARYDRGVDNYLAVIVAQRSLYAAQQNLITVRLALLSNQTTTYKVLGGGVAK</sequence>
<keyword evidence="2" id="KW-0732">Signal</keyword>
<feature type="chain" id="PRO_5011832719" evidence="2">
    <location>
        <begin position="23"/>
        <end position="471"/>
    </location>
</feature>
<gene>
    <name evidence="3" type="ORF">SAMN02745119_00159</name>
</gene>
<dbReference type="Gene3D" id="1.20.1600.10">
    <property type="entry name" value="Outer membrane efflux proteins (OEP)"/>
    <property type="match status" value="1"/>
</dbReference>
<comment type="subcellular location">
    <subcellularLocation>
        <location evidence="2">Cell membrane</location>
        <topology evidence="2">Lipid-anchor</topology>
    </subcellularLocation>
</comment>
<keyword evidence="2" id="KW-0449">Lipoprotein</keyword>
<dbReference type="Proteomes" id="UP000190102">
    <property type="component" value="Unassembled WGS sequence"/>
</dbReference>
<protein>
    <submittedName>
        <fullName evidence="3">Outer membrane protein, multidrug efflux system</fullName>
    </submittedName>
</protein>
<keyword evidence="2" id="KW-1134">Transmembrane beta strand</keyword>
<proteinExistence type="inferred from homology"/>
<dbReference type="InterPro" id="IPR003423">
    <property type="entry name" value="OMP_efflux"/>
</dbReference>
<dbReference type="RefSeq" id="WP_139366637.1">
    <property type="nucleotide sequence ID" value="NZ_FUWR01000001.1"/>
</dbReference>
<name>A0A1T4JXQ3_9BACT</name>
<dbReference type="InterPro" id="IPR010131">
    <property type="entry name" value="MdtP/NodT-like"/>
</dbReference>
<evidence type="ECO:0000313" key="4">
    <source>
        <dbReference type="Proteomes" id="UP000190102"/>
    </source>
</evidence>
<feature type="signal peptide" evidence="2">
    <location>
        <begin position="1"/>
        <end position="22"/>
    </location>
</feature>
<dbReference type="AlphaFoldDB" id="A0A1T4JXQ3"/>
<dbReference type="NCBIfam" id="TIGR01845">
    <property type="entry name" value="outer_NodT"/>
    <property type="match status" value="1"/>
</dbReference>
<evidence type="ECO:0000313" key="3">
    <source>
        <dbReference type="EMBL" id="SJZ34951.1"/>
    </source>
</evidence>
<evidence type="ECO:0000256" key="2">
    <source>
        <dbReference type="RuleBase" id="RU362097"/>
    </source>
</evidence>
<keyword evidence="4" id="KW-1185">Reference proteome</keyword>
<dbReference type="GO" id="GO:0015562">
    <property type="term" value="F:efflux transmembrane transporter activity"/>
    <property type="evidence" value="ECO:0007669"/>
    <property type="project" value="InterPro"/>
</dbReference>
<evidence type="ECO:0000256" key="1">
    <source>
        <dbReference type="ARBA" id="ARBA00007613"/>
    </source>
</evidence>
<dbReference type="SUPFAM" id="SSF56954">
    <property type="entry name" value="Outer membrane efflux proteins (OEP)"/>
    <property type="match status" value="1"/>
</dbReference>
<keyword evidence="2" id="KW-0812">Transmembrane</keyword>
<keyword evidence="2" id="KW-0472">Membrane</keyword>
<dbReference type="PANTHER" id="PTHR30203">
    <property type="entry name" value="OUTER MEMBRANE CATION EFFLUX PROTEIN"/>
    <property type="match status" value="1"/>
</dbReference>
<dbReference type="GO" id="GO:0005886">
    <property type="term" value="C:plasma membrane"/>
    <property type="evidence" value="ECO:0007669"/>
    <property type="project" value="UniProtKB-SubCell"/>
</dbReference>
<dbReference type="OrthoDB" id="9783163at2"/>
<accession>A0A1T4JXQ3</accession>
<dbReference type="PANTHER" id="PTHR30203:SF32">
    <property type="entry name" value="CATION EFFLUX SYSTEM PROTEIN CUSC"/>
    <property type="match status" value="1"/>
</dbReference>
<dbReference type="STRING" id="115783.SAMN02745119_00159"/>
<organism evidence="3 4">
    <name type="scientific">Trichlorobacter thiogenes</name>
    <dbReference type="NCBI Taxonomy" id="115783"/>
    <lineage>
        <taxon>Bacteria</taxon>
        <taxon>Pseudomonadati</taxon>
        <taxon>Thermodesulfobacteriota</taxon>
        <taxon>Desulfuromonadia</taxon>
        <taxon>Geobacterales</taxon>
        <taxon>Geobacteraceae</taxon>
        <taxon>Trichlorobacter</taxon>
    </lineage>
</organism>